<dbReference type="InterPro" id="IPR007627">
    <property type="entry name" value="RNA_pol_sigma70_r2"/>
</dbReference>
<keyword evidence="4 6" id="KW-0238">DNA-binding</keyword>
<protein>
    <recommendedName>
        <fullName evidence="6">RNA polymerase sigma factor</fullName>
    </recommendedName>
</protein>
<dbReference type="PROSITE" id="PS00715">
    <property type="entry name" value="SIGMA70_1"/>
    <property type="match status" value="1"/>
</dbReference>
<dbReference type="KEGG" id="daw:HS1_002223"/>
<dbReference type="Gene3D" id="1.20.120.1810">
    <property type="match status" value="1"/>
</dbReference>
<evidence type="ECO:0000256" key="4">
    <source>
        <dbReference type="ARBA" id="ARBA00023125"/>
    </source>
</evidence>
<dbReference type="PANTHER" id="PTHR30603">
    <property type="entry name" value="RNA POLYMERASE SIGMA FACTOR RPO"/>
    <property type="match status" value="1"/>
</dbReference>
<dbReference type="InterPro" id="IPR013325">
    <property type="entry name" value="RNA_pol_sigma_r2"/>
</dbReference>
<dbReference type="Pfam" id="PF03979">
    <property type="entry name" value="Sigma70_r1_1"/>
    <property type="match status" value="1"/>
</dbReference>
<dbReference type="EMBL" id="DRKW01000001">
    <property type="protein sequence ID" value="HEB73590.1"/>
    <property type="molecule type" value="Genomic_DNA"/>
</dbReference>
<feature type="coiled-coil region" evidence="7">
    <location>
        <begin position="168"/>
        <end position="195"/>
    </location>
</feature>
<feature type="domain" description="RNA polymerase sigma-70" evidence="9">
    <location>
        <begin position="381"/>
        <end position="407"/>
    </location>
</feature>
<keyword evidence="3 6" id="KW-0731">Sigma factor</keyword>
<evidence type="ECO:0000256" key="7">
    <source>
        <dbReference type="SAM" id="Coils"/>
    </source>
</evidence>
<dbReference type="Gene3D" id="1.10.10.10">
    <property type="entry name" value="Winged helix-like DNA-binding domain superfamily/Winged helix DNA-binding domain"/>
    <property type="match status" value="2"/>
</dbReference>
<dbReference type="SUPFAM" id="SSF88946">
    <property type="entry name" value="Sigma2 domain of RNA polymerase sigma factors"/>
    <property type="match status" value="1"/>
</dbReference>
<dbReference type="Proteomes" id="UP000070560">
    <property type="component" value="Chromosome"/>
</dbReference>
<dbReference type="InterPro" id="IPR007127">
    <property type="entry name" value="RNA_pol_sigma_70_r1_1"/>
</dbReference>
<dbReference type="InterPro" id="IPR007630">
    <property type="entry name" value="RNA_pol_sigma70_r4"/>
</dbReference>
<gene>
    <name evidence="11" type="ORF">ENJ03_00010</name>
    <name evidence="10" type="ORF">HS1_002223</name>
</gene>
<dbReference type="InterPro" id="IPR013324">
    <property type="entry name" value="RNA_pol_sigma_r3/r4-like"/>
</dbReference>
<dbReference type="InterPro" id="IPR042189">
    <property type="entry name" value="RNA_pol_sigma_70_r1_1_sf"/>
</dbReference>
<feature type="domain" description="RNA polymerase sigma-70" evidence="8">
    <location>
        <begin position="213"/>
        <end position="226"/>
    </location>
</feature>
<dbReference type="InterPro" id="IPR007624">
    <property type="entry name" value="RNA_pol_sigma70_r3"/>
</dbReference>
<dbReference type="Gene3D" id="1.10.220.120">
    <property type="entry name" value="Sigma-70 factor, region 1.1"/>
    <property type="match status" value="1"/>
</dbReference>
<dbReference type="RefSeq" id="WP_066065442.1">
    <property type="nucleotide sequence ID" value="NZ_CP013015.1"/>
</dbReference>
<evidence type="ECO:0000313" key="11">
    <source>
        <dbReference type="EMBL" id="HEB73590.1"/>
    </source>
</evidence>
<dbReference type="PRINTS" id="PR00046">
    <property type="entry name" value="SIGMA70FCT"/>
</dbReference>
<dbReference type="OrthoDB" id="9809557at2"/>
<dbReference type="AlphaFoldDB" id="A0A7V1I349"/>
<evidence type="ECO:0000256" key="1">
    <source>
        <dbReference type="ARBA" id="ARBA00007788"/>
    </source>
</evidence>
<dbReference type="InterPro" id="IPR009042">
    <property type="entry name" value="RNA_pol_sigma70_r1_2"/>
</dbReference>
<evidence type="ECO:0000256" key="5">
    <source>
        <dbReference type="ARBA" id="ARBA00023163"/>
    </source>
</evidence>
<dbReference type="SUPFAM" id="SSF88659">
    <property type="entry name" value="Sigma3 and sigma4 domains of RNA polymerase sigma factors"/>
    <property type="match status" value="2"/>
</dbReference>
<dbReference type="InterPro" id="IPR014284">
    <property type="entry name" value="RNA_pol_sigma-70_dom"/>
</dbReference>
<organism evidence="11">
    <name type="scientific">Desulfofervidus auxilii</name>
    <dbReference type="NCBI Taxonomy" id="1621989"/>
    <lineage>
        <taxon>Bacteria</taxon>
        <taxon>Pseudomonadati</taxon>
        <taxon>Thermodesulfobacteriota</taxon>
        <taxon>Candidatus Desulfofervidia</taxon>
        <taxon>Candidatus Desulfofervidales</taxon>
        <taxon>Candidatus Desulfofervidaceae</taxon>
        <taxon>Candidatus Desulfofervidus</taxon>
    </lineage>
</organism>
<keyword evidence="7" id="KW-0175">Coiled coil</keyword>
<dbReference type="PROSITE" id="PS00716">
    <property type="entry name" value="SIGMA70_2"/>
    <property type="match status" value="1"/>
</dbReference>
<evidence type="ECO:0000259" key="8">
    <source>
        <dbReference type="PROSITE" id="PS00715"/>
    </source>
</evidence>
<evidence type="ECO:0000259" key="9">
    <source>
        <dbReference type="PROSITE" id="PS00716"/>
    </source>
</evidence>
<keyword evidence="2 6" id="KW-0805">Transcription regulation</keyword>
<proteinExistence type="inferred from homology"/>
<dbReference type="PANTHER" id="PTHR30603:SF60">
    <property type="entry name" value="RNA POLYMERASE SIGMA FACTOR RPOD"/>
    <property type="match status" value="1"/>
</dbReference>
<dbReference type="InterPro" id="IPR036388">
    <property type="entry name" value="WH-like_DNA-bd_sf"/>
</dbReference>
<name>A0A7V1I349_DESA2</name>
<dbReference type="InterPro" id="IPR050239">
    <property type="entry name" value="Sigma-70_RNA_pol_init_factors"/>
</dbReference>
<comment type="function">
    <text evidence="6">Sigma factors are initiation factors that promote the attachment of RNA polymerase to specific initiation sites and are then released.</text>
</comment>
<evidence type="ECO:0000256" key="3">
    <source>
        <dbReference type="ARBA" id="ARBA00023082"/>
    </source>
</evidence>
<dbReference type="NCBIfam" id="TIGR02937">
    <property type="entry name" value="sigma70-ECF"/>
    <property type="match status" value="1"/>
</dbReference>
<keyword evidence="12" id="KW-1185">Reference proteome</keyword>
<dbReference type="GO" id="GO:0006352">
    <property type="term" value="P:DNA-templated transcription initiation"/>
    <property type="evidence" value="ECO:0007669"/>
    <property type="project" value="InterPro"/>
</dbReference>
<evidence type="ECO:0000313" key="10">
    <source>
        <dbReference type="EMBL" id="AMM42009.1"/>
    </source>
</evidence>
<dbReference type="Pfam" id="PF04539">
    <property type="entry name" value="Sigma70_r3"/>
    <property type="match status" value="1"/>
</dbReference>
<dbReference type="GO" id="GO:0003677">
    <property type="term" value="F:DNA binding"/>
    <property type="evidence" value="ECO:0007669"/>
    <property type="project" value="UniProtKB-KW"/>
</dbReference>
<accession>A0A7V1I349</accession>
<dbReference type="InterPro" id="IPR000943">
    <property type="entry name" value="RNA_pol_sigma70"/>
</dbReference>
<sequence length="422" mass="48983">MKNYLEQLVKIAQKNGYITYDAINDILPAEAIDPEEVEKIIEFLEENNISLVEEEELKKEKELGKEEELVKKEEGISREPVTAYLQEIGAYSLLTQEREQELTKRIRKGYNTIMSLILHSKLNYPEIQKLKLQVQEWRRKDIAPKRKHLDTVVKIITDLSKKYQDPDLKKLAQRIKRLEHKVRIARDEMIGANLRLVVSIAKRYVGQGLNLSDLIQEGNLGLMKAIFRFDYKKGHRFSTYATWWIRQSITRAILDKAKTIRLPVHFVELKNQVLKAFYELLKEEGREPTPIDLAKKTGLSLEKVTSILSSVKEPASLESPIGDEDSTLKDFIEDLRVISPFDAVTHAELSTKLQIILATLTPREQEILRLRFGLGGGSEYTLEEIGRRFKVSRERIRQIEKRALQKLRMASENFNLDLENFL</sequence>
<evidence type="ECO:0000313" key="12">
    <source>
        <dbReference type="Proteomes" id="UP000070560"/>
    </source>
</evidence>
<dbReference type="GO" id="GO:0016987">
    <property type="term" value="F:sigma factor activity"/>
    <property type="evidence" value="ECO:0007669"/>
    <property type="project" value="UniProtKB-KW"/>
</dbReference>
<keyword evidence="5 6" id="KW-0804">Transcription</keyword>
<reference evidence="11" key="2">
    <citation type="journal article" date="2020" name="mSystems">
        <title>Genome- and Community-Level Interaction Insights into Carbon Utilization and Element Cycling Functions of Hydrothermarchaeota in Hydrothermal Sediment.</title>
        <authorList>
            <person name="Zhou Z."/>
            <person name="Liu Y."/>
            <person name="Xu W."/>
            <person name="Pan J."/>
            <person name="Luo Z.H."/>
            <person name="Li M."/>
        </authorList>
    </citation>
    <scope>NUCLEOTIDE SEQUENCE [LARGE SCALE GENOMIC DNA]</scope>
    <source>
        <strain evidence="11">HyVt-45</strain>
    </source>
</reference>
<evidence type="ECO:0000256" key="2">
    <source>
        <dbReference type="ARBA" id="ARBA00023015"/>
    </source>
</evidence>
<reference evidence="10 12" key="1">
    <citation type="submission" date="2015-10" db="EMBL/GenBank/DDBJ databases">
        <title>Candidatus Desulfofervidus auxilii, a hydrogenotrophic sulfate-reducing bacterium involved in the thermophilic anaerobic oxidation of methane.</title>
        <authorList>
            <person name="Krukenberg V."/>
            <person name="Richter M."/>
            <person name="Wegener G."/>
        </authorList>
    </citation>
    <scope>NUCLEOTIDE SEQUENCE [LARGE SCALE GENOMIC DNA]</scope>
    <source>
        <strain evidence="10 12">HS1</strain>
    </source>
</reference>
<dbReference type="CDD" id="cd06171">
    <property type="entry name" value="Sigma70_r4"/>
    <property type="match status" value="1"/>
</dbReference>
<comment type="similarity">
    <text evidence="1 6">Belongs to the sigma-70 factor family.</text>
</comment>
<dbReference type="Proteomes" id="UP000886268">
    <property type="component" value="Unassembled WGS sequence"/>
</dbReference>
<dbReference type="Pfam" id="PF04542">
    <property type="entry name" value="Sigma70_r2"/>
    <property type="match status" value="1"/>
</dbReference>
<dbReference type="EMBL" id="CP013015">
    <property type="protein sequence ID" value="AMM42009.1"/>
    <property type="molecule type" value="Genomic_DNA"/>
</dbReference>
<dbReference type="Pfam" id="PF04545">
    <property type="entry name" value="Sigma70_r4"/>
    <property type="match status" value="1"/>
</dbReference>
<evidence type="ECO:0000256" key="6">
    <source>
        <dbReference type="RuleBase" id="RU362124"/>
    </source>
</evidence>
<dbReference type="Pfam" id="PF00140">
    <property type="entry name" value="Sigma70_r1_2"/>
    <property type="match status" value="1"/>
</dbReference>